<evidence type="ECO:0000259" key="3">
    <source>
        <dbReference type="PROSITE" id="PS50114"/>
    </source>
</evidence>
<feature type="region of interest" description="Disordered" evidence="2">
    <location>
        <begin position="736"/>
        <end position="778"/>
    </location>
</feature>
<keyword evidence="1" id="KW-0862">Zinc</keyword>
<feature type="domain" description="GATA-type" evidence="3">
    <location>
        <begin position="610"/>
        <end position="661"/>
    </location>
</feature>
<protein>
    <recommendedName>
        <fullName evidence="3">GATA-type domain-containing protein</fullName>
    </recommendedName>
</protein>
<dbReference type="EMBL" id="BLZA01000023">
    <property type="protein sequence ID" value="GHJ87854.1"/>
    <property type="molecule type" value="Genomic_DNA"/>
</dbReference>
<organism evidence="4 5">
    <name type="scientific">Naganishia liquefaciens</name>
    <dbReference type="NCBI Taxonomy" id="104408"/>
    <lineage>
        <taxon>Eukaryota</taxon>
        <taxon>Fungi</taxon>
        <taxon>Dikarya</taxon>
        <taxon>Basidiomycota</taxon>
        <taxon>Agaricomycotina</taxon>
        <taxon>Tremellomycetes</taxon>
        <taxon>Filobasidiales</taxon>
        <taxon>Filobasidiaceae</taxon>
        <taxon>Naganishia</taxon>
    </lineage>
</organism>
<feature type="region of interest" description="Disordered" evidence="2">
    <location>
        <begin position="836"/>
        <end position="871"/>
    </location>
</feature>
<accession>A0A8H3TVI6</accession>
<dbReference type="InterPro" id="IPR000679">
    <property type="entry name" value="Znf_GATA"/>
</dbReference>
<reference evidence="4" key="1">
    <citation type="submission" date="2020-07" db="EMBL/GenBank/DDBJ databases">
        <title>Draft Genome Sequence of a Deep-Sea Yeast, Naganishia (Cryptococcus) liquefaciens strain N6.</title>
        <authorList>
            <person name="Han Y.W."/>
            <person name="Kajitani R."/>
            <person name="Morimoto H."/>
            <person name="Parhat M."/>
            <person name="Tsubouchi H."/>
            <person name="Bakenova O."/>
            <person name="Ogata M."/>
            <person name="Argunhan B."/>
            <person name="Aoki R."/>
            <person name="Kajiwara S."/>
            <person name="Itoh T."/>
            <person name="Iwasaki H."/>
        </authorList>
    </citation>
    <scope>NUCLEOTIDE SEQUENCE</scope>
    <source>
        <strain evidence="4">N6</strain>
    </source>
</reference>
<dbReference type="GO" id="GO:0008270">
    <property type="term" value="F:zinc ion binding"/>
    <property type="evidence" value="ECO:0007669"/>
    <property type="project" value="UniProtKB-KW"/>
</dbReference>
<dbReference type="GO" id="GO:0043565">
    <property type="term" value="F:sequence-specific DNA binding"/>
    <property type="evidence" value="ECO:0007669"/>
    <property type="project" value="InterPro"/>
</dbReference>
<evidence type="ECO:0000313" key="4">
    <source>
        <dbReference type="EMBL" id="GHJ87854.1"/>
    </source>
</evidence>
<dbReference type="OrthoDB" id="3199820at2759"/>
<dbReference type="PROSITE" id="PS50114">
    <property type="entry name" value="GATA_ZN_FINGER_2"/>
    <property type="match status" value="1"/>
</dbReference>
<dbReference type="InterPro" id="IPR013088">
    <property type="entry name" value="Znf_NHR/GATA"/>
</dbReference>
<feature type="region of interest" description="Disordered" evidence="2">
    <location>
        <begin position="131"/>
        <end position="171"/>
    </location>
</feature>
<feature type="region of interest" description="Disordered" evidence="2">
    <location>
        <begin position="430"/>
        <end position="449"/>
    </location>
</feature>
<keyword evidence="1" id="KW-0479">Metal-binding</keyword>
<evidence type="ECO:0000313" key="5">
    <source>
        <dbReference type="Proteomes" id="UP000620104"/>
    </source>
</evidence>
<dbReference type="PROSITE" id="PS00344">
    <property type="entry name" value="GATA_ZN_FINGER_1"/>
    <property type="match status" value="1"/>
</dbReference>
<feature type="region of interest" description="Disordered" evidence="2">
    <location>
        <begin position="952"/>
        <end position="971"/>
    </location>
</feature>
<name>A0A8H3TVI6_9TREE</name>
<dbReference type="Proteomes" id="UP000620104">
    <property type="component" value="Unassembled WGS sequence"/>
</dbReference>
<sequence>MHLDPNRIYHLPVRITYTLPATCPPLREPDLLYATGFPCTPRRGADDHVTYTTTARGLVPVFVHEVQEFAAHGRKRRRSADQEEGETRGEQTATVCLKGLVKAVLLASPEIIPSRHIADLKIYIPVYAKSPTSSRRSRASRGSVGGLANPESATPNLSSGRTRSSSSSIPETEIDIKPTLQFGYPYSGHPPFGKPIVHDDAQHGWPVSSPHTAHAHLTTPHQPLAAEEQQILQPKSTVASVLCEKNSGKTTVTGRLVHLTTSEMLDSVISVDEDQVPGVVALQSLVASGIEAVLDVRLVLEVPITVDGSGAVLDLERERAVYDALGLGGETTPPPPPPPLVKDAVCSGDVEMYTSDLVKVEPDWVESSSPVPAKSKTEVCADRFSAHPPAPEHHPSFRSFRPTDSKMAIFQSQTRKRKRGVQGRRGFALHSAGLSDTDPASPTSSHIFSRTRSRTRVGGTGGTTMLEQVVNVDNVVRLARKNPAALVERFLSGQPATSPVKHRSKSGGVSIDSVPPRVGRGAAGGVKTLNIATGSSKKRKVVSVVLDDEGRPVRWGAGMTATAAAATTVQVDTNNRGREATSTMAKPGAHNNNTSAPEPLHHFGRNLPICSNCGITESSSWRTKGKGGQRVCNACGLYWNNKGKMRPKELWEKDIARWKKRRAKAAEKSANAGTSTTTGTPAPTSTSTSTAVKSEPVSARRPSMPTCKVEVAPLNSNIATMNAGLKRNLSAVAEKEAQLRAGHRKSHATGPWPEQLAHSGTKNDKENGQSLGHPSVPIPAHTITVPAHRTATSALQPLDPNGNTVTAIPLLQQIKESPEAVLKRYLGETPFSLVPANHMPLSDDGSRSSRANTRKRSPATSPTEVGSVRLSQEDPLEWGTAPDLAGLFKLSQQAESVVSLAATGHLAREQAEIGGHLGSDETAMMDGDNVQNVPTQPELTDLEMHIDSLEAGLPSAPCSRGSSPTRQPFDWTNLPPSSPPVMYEDEVDHAAALWSSSPETSPVDFGTISVKEISPMKPVGEEMQVLLQSLEKSAQAEALRLINGST</sequence>
<feature type="region of interest" description="Disordered" evidence="2">
    <location>
        <begin position="496"/>
        <end position="524"/>
    </location>
</feature>
<dbReference type="CDD" id="cd00202">
    <property type="entry name" value="ZnF_GATA"/>
    <property type="match status" value="1"/>
</dbReference>
<dbReference type="SUPFAM" id="SSF57716">
    <property type="entry name" value="Glucocorticoid receptor-like (DNA-binding domain)"/>
    <property type="match status" value="1"/>
</dbReference>
<dbReference type="GO" id="GO:0006355">
    <property type="term" value="P:regulation of DNA-templated transcription"/>
    <property type="evidence" value="ECO:0007669"/>
    <property type="project" value="InterPro"/>
</dbReference>
<feature type="compositionally biased region" description="Low complexity" evidence="2">
    <location>
        <begin position="158"/>
        <end position="168"/>
    </location>
</feature>
<dbReference type="AlphaFoldDB" id="A0A8H3TVI6"/>
<keyword evidence="5" id="KW-1185">Reference proteome</keyword>
<keyword evidence="1" id="KW-0863">Zinc-finger</keyword>
<evidence type="ECO:0000256" key="1">
    <source>
        <dbReference type="PROSITE-ProRule" id="PRU00094"/>
    </source>
</evidence>
<evidence type="ECO:0000256" key="2">
    <source>
        <dbReference type="SAM" id="MobiDB-lite"/>
    </source>
</evidence>
<feature type="compositionally biased region" description="Polar residues" evidence="2">
    <location>
        <begin position="438"/>
        <end position="448"/>
    </location>
</feature>
<feature type="region of interest" description="Disordered" evidence="2">
    <location>
        <begin position="661"/>
        <end position="704"/>
    </location>
</feature>
<feature type="region of interest" description="Disordered" evidence="2">
    <location>
        <begin position="72"/>
        <end position="92"/>
    </location>
</feature>
<dbReference type="Pfam" id="PF00320">
    <property type="entry name" value="GATA"/>
    <property type="match status" value="1"/>
</dbReference>
<gene>
    <name evidence="4" type="ORF">NliqN6_4256</name>
</gene>
<dbReference type="SMART" id="SM00401">
    <property type="entry name" value="ZnF_GATA"/>
    <property type="match status" value="1"/>
</dbReference>
<dbReference type="Gene3D" id="3.30.50.10">
    <property type="entry name" value="Erythroid Transcription Factor GATA-1, subunit A"/>
    <property type="match status" value="1"/>
</dbReference>
<feature type="compositionally biased region" description="Basic and acidic residues" evidence="2">
    <location>
        <begin position="79"/>
        <end position="89"/>
    </location>
</feature>
<feature type="compositionally biased region" description="Low complexity" evidence="2">
    <location>
        <begin position="668"/>
        <end position="691"/>
    </location>
</feature>
<proteinExistence type="predicted"/>
<comment type="caution">
    <text evidence="4">The sequence shown here is derived from an EMBL/GenBank/DDBJ whole genome shotgun (WGS) entry which is preliminary data.</text>
</comment>